<dbReference type="CDD" id="cd18787">
    <property type="entry name" value="SF2_C_DEAD"/>
    <property type="match status" value="1"/>
</dbReference>
<dbReference type="EMBL" id="UINC01076349">
    <property type="protein sequence ID" value="SVC15430.1"/>
    <property type="molecule type" value="Genomic_DNA"/>
</dbReference>
<dbReference type="GO" id="GO:0003724">
    <property type="term" value="F:RNA helicase activity"/>
    <property type="evidence" value="ECO:0007669"/>
    <property type="project" value="TreeGrafter"/>
</dbReference>
<evidence type="ECO:0000313" key="6">
    <source>
        <dbReference type="EMBL" id="SVC15430.1"/>
    </source>
</evidence>
<dbReference type="GO" id="GO:0016787">
    <property type="term" value="F:hydrolase activity"/>
    <property type="evidence" value="ECO:0007669"/>
    <property type="project" value="UniProtKB-KW"/>
</dbReference>
<dbReference type="SUPFAM" id="SSF52540">
    <property type="entry name" value="P-loop containing nucleoside triphosphate hydrolases"/>
    <property type="match status" value="1"/>
</dbReference>
<evidence type="ECO:0000256" key="1">
    <source>
        <dbReference type="ARBA" id="ARBA00022741"/>
    </source>
</evidence>
<feature type="non-terminal residue" evidence="6">
    <location>
        <position position="1"/>
    </location>
</feature>
<dbReference type="Gene3D" id="3.40.50.300">
    <property type="entry name" value="P-loop containing nucleotide triphosphate hydrolases"/>
    <property type="match status" value="1"/>
</dbReference>
<evidence type="ECO:0000256" key="3">
    <source>
        <dbReference type="ARBA" id="ARBA00022806"/>
    </source>
</evidence>
<keyword evidence="4" id="KW-0067">ATP-binding</keyword>
<evidence type="ECO:0000259" key="5">
    <source>
        <dbReference type="PROSITE" id="PS51194"/>
    </source>
</evidence>
<keyword evidence="2" id="KW-0378">Hydrolase</keyword>
<evidence type="ECO:0000256" key="2">
    <source>
        <dbReference type="ARBA" id="ARBA00022801"/>
    </source>
</evidence>
<sequence length="221" mass="25277">ISKLVHRFMNDPKKIEITPQGTTPDKLDHEAFIIPKSNKLQLLKALLEQYHNDSILIFTRTKYGAKKLAKDIRNMGHTATEIHSNRTQAQRKTSLKGFSDWKFRILVATDIASRGIDVVHISVVINFDLPDQLDDYVHRVGRTGRAGREGKAISFVIPPQKSSIKKIERLIGTSITLSDSKYSLKGNIDNLNQHGRISGKKKKFYSRNKSLKNRYRKNRNN</sequence>
<dbReference type="PROSITE" id="PS51194">
    <property type="entry name" value="HELICASE_CTER"/>
    <property type="match status" value="1"/>
</dbReference>
<name>A0A382JTK9_9ZZZZ</name>
<dbReference type="InterPro" id="IPR027417">
    <property type="entry name" value="P-loop_NTPase"/>
</dbReference>
<feature type="domain" description="Helicase C-terminal" evidence="5">
    <location>
        <begin position="38"/>
        <end position="188"/>
    </location>
</feature>
<dbReference type="GO" id="GO:0005524">
    <property type="term" value="F:ATP binding"/>
    <property type="evidence" value="ECO:0007669"/>
    <property type="project" value="UniProtKB-KW"/>
</dbReference>
<dbReference type="Pfam" id="PF00271">
    <property type="entry name" value="Helicase_C"/>
    <property type="match status" value="1"/>
</dbReference>
<reference evidence="6" key="1">
    <citation type="submission" date="2018-05" db="EMBL/GenBank/DDBJ databases">
        <authorList>
            <person name="Lanie J.A."/>
            <person name="Ng W.-L."/>
            <person name="Kazmierczak K.M."/>
            <person name="Andrzejewski T.M."/>
            <person name="Davidsen T.M."/>
            <person name="Wayne K.J."/>
            <person name="Tettelin H."/>
            <person name="Glass J.I."/>
            <person name="Rusch D."/>
            <person name="Podicherti R."/>
            <person name="Tsui H.-C.T."/>
            <person name="Winkler M.E."/>
        </authorList>
    </citation>
    <scope>NUCLEOTIDE SEQUENCE</scope>
</reference>
<organism evidence="6">
    <name type="scientific">marine metagenome</name>
    <dbReference type="NCBI Taxonomy" id="408172"/>
    <lineage>
        <taxon>unclassified sequences</taxon>
        <taxon>metagenomes</taxon>
        <taxon>ecological metagenomes</taxon>
    </lineage>
</organism>
<dbReference type="GO" id="GO:0005829">
    <property type="term" value="C:cytosol"/>
    <property type="evidence" value="ECO:0007669"/>
    <property type="project" value="TreeGrafter"/>
</dbReference>
<evidence type="ECO:0000256" key="4">
    <source>
        <dbReference type="ARBA" id="ARBA00022840"/>
    </source>
</evidence>
<keyword evidence="3" id="KW-0347">Helicase</keyword>
<protein>
    <recommendedName>
        <fullName evidence="5">Helicase C-terminal domain-containing protein</fullName>
    </recommendedName>
</protein>
<keyword evidence="1" id="KW-0547">Nucleotide-binding</keyword>
<dbReference type="PANTHER" id="PTHR47959:SF13">
    <property type="entry name" value="ATP-DEPENDENT RNA HELICASE RHLE"/>
    <property type="match status" value="1"/>
</dbReference>
<proteinExistence type="predicted"/>
<dbReference type="SMART" id="SM00490">
    <property type="entry name" value="HELICc"/>
    <property type="match status" value="1"/>
</dbReference>
<accession>A0A382JTK9</accession>
<dbReference type="InterPro" id="IPR050079">
    <property type="entry name" value="DEAD_box_RNA_helicase"/>
</dbReference>
<gene>
    <name evidence="6" type="ORF">METZ01_LOCUS268284</name>
</gene>
<dbReference type="AlphaFoldDB" id="A0A382JTK9"/>
<dbReference type="PANTHER" id="PTHR47959">
    <property type="entry name" value="ATP-DEPENDENT RNA HELICASE RHLE-RELATED"/>
    <property type="match status" value="1"/>
</dbReference>
<dbReference type="InterPro" id="IPR001650">
    <property type="entry name" value="Helicase_C-like"/>
</dbReference>